<dbReference type="GO" id="GO:0016491">
    <property type="term" value="F:oxidoreductase activity"/>
    <property type="evidence" value="ECO:0007669"/>
    <property type="project" value="UniProtKB-KW"/>
</dbReference>
<evidence type="ECO:0000256" key="1">
    <source>
        <dbReference type="ARBA" id="ARBA00006484"/>
    </source>
</evidence>
<keyword evidence="5" id="KW-1185">Reference proteome</keyword>
<evidence type="ECO:0000313" key="5">
    <source>
        <dbReference type="Proteomes" id="UP000320876"/>
    </source>
</evidence>
<organism evidence="4 5">
    <name type="scientific">Amycolatopsis cihanbeyliensis</name>
    <dbReference type="NCBI Taxonomy" id="1128664"/>
    <lineage>
        <taxon>Bacteria</taxon>
        <taxon>Bacillati</taxon>
        <taxon>Actinomycetota</taxon>
        <taxon>Actinomycetes</taxon>
        <taxon>Pseudonocardiales</taxon>
        <taxon>Pseudonocardiaceae</taxon>
        <taxon>Amycolatopsis</taxon>
    </lineage>
</organism>
<dbReference type="PANTHER" id="PTHR44196:SF1">
    <property type="entry name" value="DEHYDROGENASE_REDUCTASE SDR FAMILY MEMBER 7B"/>
    <property type="match status" value="1"/>
</dbReference>
<dbReference type="PANTHER" id="PTHR44196">
    <property type="entry name" value="DEHYDROGENASE/REDUCTASE SDR FAMILY MEMBER 7B"/>
    <property type="match status" value="1"/>
</dbReference>
<protein>
    <submittedName>
        <fullName evidence="4">NADP-dependent 3-hydroxy acid dehydrogenase YdfG</fullName>
    </submittedName>
</protein>
<gene>
    <name evidence="4" type="ORF">FB471_5176</name>
</gene>
<dbReference type="PRINTS" id="PR00081">
    <property type="entry name" value="GDHRDH"/>
</dbReference>
<dbReference type="CDD" id="cd05233">
    <property type="entry name" value="SDR_c"/>
    <property type="match status" value="1"/>
</dbReference>
<proteinExistence type="inferred from homology"/>
<comment type="caution">
    <text evidence="4">The sequence shown here is derived from an EMBL/GenBank/DDBJ whole genome shotgun (WGS) entry which is preliminary data.</text>
</comment>
<dbReference type="InterPro" id="IPR036291">
    <property type="entry name" value="NAD(P)-bd_dom_sf"/>
</dbReference>
<sequence length="295" mass="31756">MVATHSLRARAWRNLGLLIHGYGRTSQNKLRDAVGGRTVLVTGASFGIGEATARRLGAAGATVLIAARSSEPLQAVADAINAEGGTAHAYPTDLTEPTEVDTLVKRLIDEHGQVDVLVNNAGKSIRRSLARSYDRPQDFERTIDVNYLGPVRLTMGLLPAMRARGRGHIVNVSTQGVRPFPVAPGWSAYLASKTAFEVWMRSMALEVRGDGVTASNVYMGLVHTRMSAPTPSLSRLPGLTPQDAARLVCDAIVRKPRSITPWWSPAVSVGNTLLSRPIETMLGTVFRRGEKGSAR</sequence>
<evidence type="ECO:0000313" key="4">
    <source>
        <dbReference type="EMBL" id="TQJ05348.1"/>
    </source>
</evidence>
<evidence type="ECO:0000256" key="3">
    <source>
        <dbReference type="RuleBase" id="RU000363"/>
    </source>
</evidence>
<dbReference type="PRINTS" id="PR00080">
    <property type="entry name" value="SDRFAMILY"/>
</dbReference>
<dbReference type="SUPFAM" id="SSF51735">
    <property type="entry name" value="NAD(P)-binding Rossmann-fold domains"/>
    <property type="match status" value="1"/>
</dbReference>
<dbReference type="AlphaFoldDB" id="A0A542DQH5"/>
<accession>A0A542DQH5</accession>
<name>A0A542DQH5_AMYCI</name>
<dbReference type="GO" id="GO:0016020">
    <property type="term" value="C:membrane"/>
    <property type="evidence" value="ECO:0007669"/>
    <property type="project" value="TreeGrafter"/>
</dbReference>
<keyword evidence="2" id="KW-0560">Oxidoreductase</keyword>
<dbReference type="Gene3D" id="3.40.50.720">
    <property type="entry name" value="NAD(P)-binding Rossmann-like Domain"/>
    <property type="match status" value="1"/>
</dbReference>
<dbReference type="InterPro" id="IPR002347">
    <property type="entry name" value="SDR_fam"/>
</dbReference>
<evidence type="ECO:0000256" key="2">
    <source>
        <dbReference type="ARBA" id="ARBA00023002"/>
    </source>
</evidence>
<dbReference type="EMBL" id="VFML01000001">
    <property type="protein sequence ID" value="TQJ05348.1"/>
    <property type="molecule type" value="Genomic_DNA"/>
</dbReference>
<dbReference type="Proteomes" id="UP000320876">
    <property type="component" value="Unassembled WGS sequence"/>
</dbReference>
<dbReference type="OrthoDB" id="9810734at2"/>
<reference evidence="4 5" key="1">
    <citation type="submission" date="2019-06" db="EMBL/GenBank/DDBJ databases">
        <title>Sequencing the genomes of 1000 actinobacteria strains.</title>
        <authorList>
            <person name="Klenk H.-P."/>
        </authorList>
    </citation>
    <scope>NUCLEOTIDE SEQUENCE [LARGE SCALE GENOMIC DNA]</scope>
    <source>
        <strain evidence="4 5">DSM 45679</strain>
    </source>
</reference>
<dbReference type="Pfam" id="PF00106">
    <property type="entry name" value="adh_short"/>
    <property type="match status" value="1"/>
</dbReference>
<comment type="similarity">
    <text evidence="1 3">Belongs to the short-chain dehydrogenases/reductases (SDR) family.</text>
</comment>